<comment type="caution">
    <text evidence="1">The sequence shown here is derived from an EMBL/GenBank/DDBJ whole genome shotgun (WGS) entry which is preliminary data.</text>
</comment>
<name>A0AAW0SIA2_SCYPA</name>
<dbReference type="AlphaFoldDB" id="A0AAW0SIA2"/>
<accession>A0AAW0SIA2</accession>
<proteinExistence type="predicted"/>
<dbReference type="EMBL" id="JARAKH010000297">
    <property type="protein sequence ID" value="KAK8374606.1"/>
    <property type="molecule type" value="Genomic_DNA"/>
</dbReference>
<evidence type="ECO:0000313" key="1">
    <source>
        <dbReference type="EMBL" id="KAK8374606.1"/>
    </source>
</evidence>
<evidence type="ECO:0000313" key="2">
    <source>
        <dbReference type="Proteomes" id="UP001487740"/>
    </source>
</evidence>
<gene>
    <name evidence="1" type="ORF">O3P69_019937</name>
</gene>
<dbReference type="Proteomes" id="UP001487740">
    <property type="component" value="Unassembled WGS sequence"/>
</dbReference>
<protein>
    <submittedName>
        <fullName evidence="1">Uncharacterized protein</fullName>
    </submittedName>
</protein>
<sequence>MALEGGMSRRGGRAGGISSGVTAHIAWLGGTSSVVASRGSLGVYITNSRNSSAIMIEKAEVEGWEGRQYL</sequence>
<organism evidence="1 2">
    <name type="scientific">Scylla paramamosain</name>
    <name type="common">Mud crab</name>
    <dbReference type="NCBI Taxonomy" id="85552"/>
    <lineage>
        <taxon>Eukaryota</taxon>
        <taxon>Metazoa</taxon>
        <taxon>Ecdysozoa</taxon>
        <taxon>Arthropoda</taxon>
        <taxon>Crustacea</taxon>
        <taxon>Multicrustacea</taxon>
        <taxon>Malacostraca</taxon>
        <taxon>Eumalacostraca</taxon>
        <taxon>Eucarida</taxon>
        <taxon>Decapoda</taxon>
        <taxon>Pleocyemata</taxon>
        <taxon>Brachyura</taxon>
        <taxon>Eubrachyura</taxon>
        <taxon>Portunoidea</taxon>
        <taxon>Portunidae</taxon>
        <taxon>Portuninae</taxon>
        <taxon>Scylla</taxon>
    </lineage>
</organism>
<keyword evidence="2" id="KW-1185">Reference proteome</keyword>
<reference evidence="1 2" key="1">
    <citation type="submission" date="2023-03" db="EMBL/GenBank/DDBJ databases">
        <title>High-quality genome of Scylla paramamosain provides insights in environmental adaptation.</title>
        <authorList>
            <person name="Zhang L."/>
        </authorList>
    </citation>
    <scope>NUCLEOTIDE SEQUENCE [LARGE SCALE GENOMIC DNA]</scope>
    <source>
        <strain evidence="1">LZ_2023a</strain>
        <tissue evidence="1">Muscle</tissue>
    </source>
</reference>